<name>A0AAJ8LP30_9TREE</name>
<dbReference type="Proteomes" id="UP000322225">
    <property type="component" value="Chromosome 13"/>
</dbReference>
<feature type="transmembrane region" description="Helical" evidence="2">
    <location>
        <begin position="276"/>
        <end position="301"/>
    </location>
</feature>
<accession>A0AAJ8LP30</accession>
<proteinExistence type="predicted"/>
<evidence type="ECO:0008006" key="5">
    <source>
        <dbReference type="Google" id="ProtNLM"/>
    </source>
</evidence>
<dbReference type="PANTHER" id="PTHR42101:SF1">
    <property type="entry name" value="LOW TEMPERATURE REQUIREMENT A"/>
    <property type="match status" value="1"/>
</dbReference>
<dbReference type="InterPro" id="IPR010640">
    <property type="entry name" value="Low_temperature_requirement_A"/>
</dbReference>
<feature type="transmembrane region" description="Helical" evidence="2">
    <location>
        <begin position="346"/>
        <end position="368"/>
    </location>
</feature>
<dbReference type="AlphaFoldDB" id="A0AAJ8LP30"/>
<gene>
    <name evidence="3" type="ORF">CI109_106784</name>
</gene>
<organism evidence="3 4">
    <name type="scientific">Kwoniella shandongensis</name>
    <dbReference type="NCBI Taxonomy" id="1734106"/>
    <lineage>
        <taxon>Eukaryota</taxon>
        <taxon>Fungi</taxon>
        <taxon>Dikarya</taxon>
        <taxon>Basidiomycota</taxon>
        <taxon>Agaricomycotina</taxon>
        <taxon>Tremellomycetes</taxon>
        <taxon>Tremellales</taxon>
        <taxon>Cryptococcaceae</taxon>
        <taxon>Kwoniella</taxon>
    </lineage>
</organism>
<dbReference type="GeneID" id="43586261"/>
<dbReference type="Pfam" id="PF06772">
    <property type="entry name" value="LtrA"/>
    <property type="match status" value="1"/>
</dbReference>
<evidence type="ECO:0000313" key="4">
    <source>
        <dbReference type="Proteomes" id="UP000322225"/>
    </source>
</evidence>
<keyword evidence="2" id="KW-0472">Membrane</keyword>
<keyword evidence="2" id="KW-1133">Transmembrane helix</keyword>
<feature type="compositionally biased region" description="Basic and acidic residues" evidence="1">
    <location>
        <begin position="692"/>
        <end position="715"/>
    </location>
</feature>
<keyword evidence="2" id="KW-0812">Transmembrane</keyword>
<feature type="transmembrane region" description="Helical" evidence="2">
    <location>
        <begin position="422"/>
        <end position="443"/>
    </location>
</feature>
<feature type="transmembrane region" description="Helical" evidence="2">
    <location>
        <begin position="574"/>
        <end position="591"/>
    </location>
</feature>
<sequence length="715" mass="79774">MTSGTTSGASPDLGEGAHLTSRYTDGGDIRQESDSLPVAEHSSRPPLINTMSDKSSTSEPSLANRPLGINTGKGDRTLKVEPTTATSQSNKPSLAQRIAYGAHNRELPRMPFLARPMEGDHNAWLSEEDEAAEWLSLFYDLAVVAVLTVFSSTHEIDRPYAIPIFFSYYVIISWVWTSQTHYDVRYQAEDGFHRLCKAVQILAYIYMGAATGNWAPANIRNDEAHLASLSAESASTNRAANDSFTTVLAAYAASRGFLAFQYIVCARNGRKYGRTISFQILSIGSLVISVILTIVAVALPAHSHGAVIAKLVLFYLAITVEALAIWSTVRRRVPKHTNTRSVGIRYGALTLIILGEGFMSVTRSFNYALAGLSYSNNTTYAQVFLVIVVMYLLFCFLLSRFRPEDDVHHRRLFFWEAIHFPMHFNLLLLIAAMVNTTVMLSYAHGSRLVANHYIDAINGLRNGTGISQADQDYLDHNLGRFQDEISELSSLAKEQDPTRDLTILAYQYFGQIMTRVTSSYGIELEYEQLEELAELYSINSTMSGDATLQQSRHEEVSTLIHSIIEEPALRTLSGILWLFPTAGGALILASIRSMIWYRYHGPAHWIVHGFQLSLGLILALLGLLDIGGRDVKIFADDREGELENVNPMYWLVQTKTPLLIVACVYGLAYLGSIFVLNQVERYKARKKKRSMAKPETEGHEEKEDAEREREAREVA</sequence>
<reference evidence="3" key="2">
    <citation type="submission" date="2024-01" db="EMBL/GenBank/DDBJ databases">
        <title>Comparative genomics of Cryptococcus and Kwoniella reveals pathogenesis evolution and contrasting modes of karyotype evolution via chromosome fusion or intercentromeric recombination.</title>
        <authorList>
            <person name="Coelho M.A."/>
            <person name="David-Palma M."/>
            <person name="Shea T."/>
            <person name="Bowers K."/>
            <person name="McGinley-Smith S."/>
            <person name="Mohammad A.W."/>
            <person name="Gnirke A."/>
            <person name="Yurkov A.M."/>
            <person name="Nowrousian M."/>
            <person name="Sun S."/>
            <person name="Cuomo C.A."/>
            <person name="Heitman J."/>
        </authorList>
    </citation>
    <scope>NUCLEOTIDE SEQUENCE</scope>
    <source>
        <strain evidence="3">CBS 12478</strain>
    </source>
</reference>
<evidence type="ECO:0000256" key="1">
    <source>
        <dbReference type="SAM" id="MobiDB-lite"/>
    </source>
</evidence>
<feature type="transmembrane region" description="Helical" evidence="2">
    <location>
        <begin position="603"/>
        <end position="624"/>
    </location>
</feature>
<keyword evidence="4" id="KW-1185">Reference proteome</keyword>
<evidence type="ECO:0000313" key="3">
    <source>
        <dbReference type="EMBL" id="WWD22293.1"/>
    </source>
</evidence>
<feature type="transmembrane region" description="Helical" evidence="2">
    <location>
        <begin position="380"/>
        <end position="401"/>
    </location>
</feature>
<feature type="region of interest" description="Disordered" evidence="1">
    <location>
        <begin position="1"/>
        <end position="92"/>
    </location>
</feature>
<dbReference type="KEGG" id="ksn:43586261"/>
<feature type="compositionally biased region" description="Polar residues" evidence="1">
    <location>
        <begin position="83"/>
        <end position="92"/>
    </location>
</feature>
<dbReference type="PANTHER" id="PTHR42101">
    <property type="entry name" value="CHROMOSOME 16, WHOLE GENOME SHOTGUN SEQUENCE"/>
    <property type="match status" value="1"/>
</dbReference>
<reference evidence="3" key="1">
    <citation type="submission" date="2017-08" db="EMBL/GenBank/DDBJ databases">
        <authorList>
            <person name="Cuomo C."/>
            <person name="Billmyre B."/>
            <person name="Heitman J."/>
        </authorList>
    </citation>
    <scope>NUCLEOTIDE SEQUENCE</scope>
    <source>
        <strain evidence="3">CBS 12478</strain>
    </source>
</reference>
<protein>
    <recommendedName>
        <fullName evidence="5">Low temperature requirement A</fullName>
    </recommendedName>
</protein>
<feature type="compositionally biased region" description="Polar residues" evidence="1">
    <location>
        <begin position="49"/>
        <end position="61"/>
    </location>
</feature>
<feature type="region of interest" description="Disordered" evidence="1">
    <location>
        <begin position="685"/>
        <end position="715"/>
    </location>
</feature>
<evidence type="ECO:0000256" key="2">
    <source>
        <dbReference type="SAM" id="Phobius"/>
    </source>
</evidence>
<feature type="transmembrane region" description="Helical" evidence="2">
    <location>
        <begin position="160"/>
        <end position="177"/>
    </location>
</feature>
<feature type="transmembrane region" description="Helical" evidence="2">
    <location>
        <begin position="307"/>
        <end position="326"/>
    </location>
</feature>
<feature type="transmembrane region" description="Helical" evidence="2">
    <location>
        <begin position="658"/>
        <end position="679"/>
    </location>
</feature>
<dbReference type="RefSeq" id="XP_065823983.1">
    <property type="nucleotide sequence ID" value="XM_065967911.1"/>
</dbReference>
<dbReference type="EMBL" id="CP144063">
    <property type="protein sequence ID" value="WWD22293.1"/>
    <property type="molecule type" value="Genomic_DNA"/>
</dbReference>